<dbReference type="Pfam" id="PF07568">
    <property type="entry name" value="HisKA_2"/>
    <property type="match status" value="1"/>
</dbReference>
<dbReference type="SMART" id="SM00091">
    <property type="entry name" value="PAS"/>
    <property type="match status" value="2"/>
</dbReference>
<dbReference type="Gene3D" id="3.30.450.20">
    <property type="entry name" value="PAS domain"/>
    <property type="match status" value="2"/>
</dbReference>
<dbReference type="GO" id="GO:0008757">
    <property type="term" value="F:S-adenosylmethionine-dependent methyltransferase activity"/>
    <property type="evidence" value="ECO:0007669"/>
    <property type="project" value="InterPro"/>
</dbReference>
<proteinExistence type="predicted"/>
<dbReference type="InterPro" id="IPR011495">
    <property type="entry name" value="Sig_transdc_His_kin_sub2_dim/P"/>
</dbReference>
<feature type="coiled-coil region" evidence="2">
    <location>
        <begin position="691"/>
        <end position="750"/>
    </location>
</feature>
<accession>A0A2T1GBE3</accession>
<keyword evidence="1" id="KW-0145">Chemotaxis</keyword>
<comment type="caution">
    <text evidence="6">The sequence shown here is derived from an EMBL/GenBank/DDBJ whole genome shotgun (WGS) entry which is preliminary data.</text>
</comment>
<dbReference type="RefSeq" id="WP_106307616.1">
    <property type="nucleotide sequence ID" value="NZ_PVWO01000245.1"/>
</dbReference>
<feature type="active site" evidence="1">
    <location>
        <position position="28"/>
    </location>
</feature>
<sequence length="1197" mass="133645">MASDKSADSRQEGLENGIMCPIVGIGASAGGLEAFTQLLAHLPTDTGMAFVLIQHLDPTHASFLTDLLAKTTAMPVVEVRDGVEVMPDRVYIIPPNRELILVGNNLKLSARRQNRGRFLPIDRFFQSLATHRQHLAIAVVLSGADGDGSIGLAAVKAAGGITFAQDLASSKFGGMPEHAIATGCVDFILPPEAIAAELATISRHSYIARIPQHLLVEPVAIEDRNEQLAKIFSLLRTAKSVDFTGYKPATLQRRIVRRMALHHLERWDDYVRYLQTYPAELNELERDLLINVTSFFRDPAIFNALKNTVFAQIVAYKSPGAAIRIWVAGCSTGEEAYSLAICLLEYLEERQLQMPIQIFATDISEAAIAIARRGIYKLGMMGGVTRDRLHRFFVEVEGGYQIGKSVRDLCVFARQNLIADPPFSQLDLISCRNVLIYFGAELQKRLMPIFHYALKPNSFLILGTSESIGEFSDLFAPVDKKSKIYARKLAPRSPYLRFNSSERALEKVKPMMPIDEDSWSENDLHQEADRLVLDRYAPVGVTIDNDMNIVQFRGQTGNYLEPPRGKPSFNLFKMAKPELAVELRAAVHQARQQQAIVRQEGIQIETVNGVKTIAIEAIPFQIGTDARPYLLVLFQESAIAVEAAAPAIVQSKKGKQTAVDRENTRLLQELTTTREYLEAIIEEQSSTNQALQVANEEILSSNEELQSTNEELETSQEELQATNEELHTINEELNSRNSELNQINNDLQNLLSSINIPILMLDGELRIRRFTALAQQVFNLIPTDLGRPFSDIQHNISIPDLGESIEDVLNTLSTKEREVQDRTGNWYSLRIQPYRTIDNRIDGVTIGLIDIDTLKRNATLVEAARDYANAIVETVRQPLLVLDANLCVTRANQCFYESFELTPDRTERQSIFELEERVWDLPSLRSLLETILDRDTECQDFEMTQTLPDRSPRILLLNACKIKDDRQEHSILLAIEDITARRQAEAAIQDSLAEKEALLREIHHRVKNNLQIVSSLLSLQSNRVTDSQASAILQDSQNRVGAMAAIHEILYRAANLADLNFDEYVRNLVDNLFASYTIDRSAIALTVDVSAGINIDVDRAVVCGLIINELVTNALKHGFAGDRQGELLIHLLVSGEEILTLSVANNGQELPPDFDLRNIRSMGLNLVMSLIKQIKGELTVATGAMTVFNITFARASQ</sequence>
<dbReference type="GO" id="GO:0006935">
    <property type="term" value="P:chemotaxis"/>
    <property type="evidence" value="ECO:0007669"/>
    <property type="project" value="UniProtKB-UniRule"/>
</dbReference>
<dbReference type="Proteomes" id="UP000238937">
    <property type="component" value="Unassembled WGS sequence"/>
</dbReference>
<dbReference type="CDD" id="cd16434">
    <property type="entry name" value="CheB-CheR_fusion"/>
    <property type="match status" value="1"/>
</dbReference>
<gene>
    <name evidence="6" type="ORF">C7B77_17570</name>
</gene>
<dbReference type="GO" id="GO:0006355">
    <property type="term" value="P:regulation of DNA-templated transcription"/>
    <property type="evidence" value="ECO:0007669"/>
    <property type="project" value="InterPro"/>
</dbReference>
<keyword evidence="2" id="KW-0175">Coiled coil</keyword>
<dbReference type="SMART" id="SM00387">
    <property type="entry name" value="HATPase_c"/>
    <property type="match status" value="1"/>
</dbReference>
<dbReference type="InterPro" id="IPR000673">
    <property type="entry name" value="Sig_transdc_resp-reg_Me-estase"/>
</dbReference>
<evidence type="ECO:0000256" key="1">
    <source>
        <dbReference type="PROSITE-ProRule" id="PRU00050"/>
    </source>
</evidence>
<dbReference type="SUPFAM" id="SSF55785">
    <property type="entry name" value="PYP-like sensor domain (PAS domain)"/>
    <property type="match status" value="2"/>
</dbReference>
<dbReference type="Pfam" id="PF00989">
    <property type="entry name" value="PAS"/>
    <property type="match status" value="1"/>
</dbReference>
<dbReference type="InterPro" id="IPR050903">
    <property type="entry name" value="Bact_Chemotaxis_MeTrfase"/>
</dbReference>
<dbReference type="InterPro" id="IPR035965">
    <property type="entry name" value="PAS-like_dom_sf"/>
</dbReference>
<dbReference type="PANTHER" id="PTHR24422:SF27">
    <property type="entry name" value="PROTEIN-GLUTAMATE O-METHYLTRANSFERASE"/>
    <property type="match status" value="1"/>
</dbReference>
<dbReference type="PROSITE" id="PS50113">
    <property type="entry name" value="PAC"/>
    <property type="match status" value="1"/>
</dbReference>
<evidence type="ECO:0000259" key="5">
    <source>
        <dbReference type="PROSITE" id="PS50123"/>
    </source>
</evidence>
<dbReference type="SUPFAM" id="SSF53335">
    <property type="entry name" value="S-adenosyl-L-methionine-dependent methyltransferases"/>
    <property type="match status" value="1"/>
</dbReference>
<dbReference type="InterPro" id="IPR000014">
    <property type="entry name" value="PAS"/>
</dbReference>
<dbReference type="PROSITE" id="PS50122">
    <property type="entry name" value="CHEB"/>
    <property type="match status" value="1"/>
</dbReference>
<protein>
    <submittedName>
        <fullName evidence="6">Histidine kinase</fullName>
    </submittedName>
</protein>
<evidence type="ECO:0000313" key="6">
    <source>
        <dbReference type="EMBL" id="PSB54632.1"/>
    </source>
</evidence>
<dbReference type="Pfam" id="PF01339">
    <property type="entry name" value="CheB_methylest"/>
    <property type="match status" value="1"/>
</dbReference>
<keyword evidence="1" id="KW-0378">Hydrolase</keyword>
<reference evidence="6 7" key="1">
    <citation type="submission" date="2018-03" db="EMBL/GenBank/DDBJ databases">
        <title>The ancient ancestry and fast evolution of plastids.</title>
        <authorList>
            <person name="Moore K.R."/>
            <person name="Magnabosco C."/>
            <person name="Momper L."/>
            <person name="Gold D.A."/>
            <person name="Bosak T."/>
            <person name="Fournier G.P."/>
        </authorList>
    </citation>
    <scope>NUCLEOTIDE SEQUENCE [LARGE SCALE GENOMIC DNA]</scope>
    <source>
        <strain evidence="6 7">CCALA 037</strain>
    </source>
</reference>
<organism evidence="6 7">
    <name type="scientific">Chamaesiphon polymorphus CCALA 037</name>
    <dbReference type="NCBI Taxonomy" id="2107692"/>
    <lineage>
        <taxon>Bacteria</taxon>
        <taxon>Bacillati</taxon>
        <taxon>Cyanobacteriota</taxon>
        <taxon>Cyanophyceae</taxon>
        <taxon>Gomontiellales</taxon>
        <taxon>Chamaesiphonaceae</taxon>
        <taxon>Chamaesiphon</taxon>
    </lineage>
</organism>
<name>A0A2T1GBE3_9CYAN</name>
<dbReference type="GO" id="GO:0008984">
    <property type="term" value="F:protein-glutamate methylesterase activity"/>
    <property type="evidence" value="ECO:0007669"/>
    <property type="project" value="InterPro"/>
</dbReference>
<dbReference type="InterPro" id="IPR036890">
    <property type="entry name" value="HATPase_C_sf"/>
</dbReference>
<dbReference type="GO" id="GO:0000156">
    <property type="term" value="F:phosphorelay response regulator activity"/>
    <property type="evidence" value="ECO:0007669"/>
    <property type="project" value="InterPro"/>
</dbReference>
<dbReference type="InterPro" id="IPR003594">
    <property type="entry name" value="HATPase_dom"/>
</dbReference>
<dbReference type="GO" id="GO:0005737">
    <property type="term" value="C:cytoplasm"/>
    <property type="evidence" value="ECO:0007669"/>
    <property type="project" value="InterPro"/>
</dbReference>
<dbReference type="EMBL" id="PVWO01000245">
    <property type="protein sequence ID" value="PSB54632.1"/>
    <property type="molecule type" value="Genomic_DNA"/>
</dbReference>
<feature type="domain" description="CheB-type methylesterase" evidence="4">
    <location>
        <begin position="22"/>
        <end position="198"/>
    </location>
</feature>
<keyword evidence="6" id="KW-0808">Transferase</keyword>
<dbReference type="GO" id="GO:0016301">
    <property type="term" value="F:kinase activity"/>
    <property type="evidence" value="ECO:0007669"/>
    <property type="project" value="UniProtKB-KW"/>
</dbReference>
<dbReference type="PANTHER" id="PTHR24422">
    <property type="entry name" value="CHEMOTAXIS PROTEIN METHYLTRANSFERASE"/>
    <property type="match status" value="1"/>
</dbReference>
<feature type="active site" evidence="1">
    <location>
        <position position="147"/>
    </location>
</feature>
<keyword evidence="6" id="KW-0418">Kinase</keyword>
<evidence type="ECO:0000256" key="2">
    <source>
        <dbReference type="SAM" id="Coils"/>
    </source>
</evidence>
<dbReference type="SUPFAM" id="SSF47757">
    <property type="entry name" value="Chemotaxis receptor methyltransferase CheR, N-terminal domain"/>
    <property type="match status" value="1"/>
</dbReference>
<keyword evidence="7" id="KW-1185">Reference proteome</keyword>
<dbReference type="SUPFAM" id="SSF55874">
    <property type="entry name" value="ATPase domain of HSP90 chaperone/DNA topoisomerase II/histidine kinase"/>
    <property type="match status" value="1"/>
</dbReference>
<feature type="domain" description="PAC" evidence="3">
    <location>
        <begin position="939"/>
        <end position="990"/>
    </location>
</feature>
<dbReference type="InterPro" id="IPR022641">
    <property type="entry name" value="CheR_N"/>
</dbReference>
<dbReference type="OrthoDB" id="9799157at2"/>
<dbReference type="InterPro" id="IPR035909">
    <property type="entry name" value="CheB_C"/>
</dbReference>
<dbReference type="Pfam" id="PF03705">
    <property type="entry name" value="CheR_N"/>
    <property type="match status" value="1"/>
</dbReference>
<dbReference type="InterPro" id="IPR013767">
    <property type="entry name" value="PAS_fold"/>
</dbReference>
<dbReference type="InterPro" id="IPR000700">
    <property type="entry name" value="PAS-assoc_C"/>
</dbReference>
<feature type="domain" description="CheR-type methyltransferase" evidence="5">
    <location>
        <begin position="216"/>
        <end position="491"/>
    </location>
</feature>
<dbReference type="Pfam" id="PF13596">
    <property type="entry name" value="PAS_10"/>
    <property type="match status" value="1"/>
</dbReference>
<dbReference type="InterPro" id="IPR000780">
    <property type="entry name" value="CheR_MeTrfase"/>
</dbReference>
<dbReference type="Gene3D" id="3.30.565.10">
    <property type="entry name" value="Histidine kinase-like ATPase, C-terminal domain"/>
    <property type="match status" value="1"/>
</dbReference>
<dbReference type="PROSITE" id="PS50123">
    <property type="entry name" value="CHER"/>
    <property type="match status" value="1"/>
</dbReference>
<dbReference type="SMART" id="SM00138">
    <property type="entry name" value="MeTrc"/>
    <property type="match status" value="1"/>
</dbReference>
<dbReference type="Gene3D" id="3.40.50.150">
    <property type="entry name" value="Vaccinia Virus protein VP39"/>
    <property type="match status" value="1"/>
</dbReference>
<dbReference type="InterPro" id="IPR022642">
    <property type="entry name" value="CheR_C"/>
</dbReference>
<dbReference type="AlphaFoldDB" id="A0A2T1GBE3"/>
<evidence type="ECO:0000313" key="7">
    <source>
        <dbReference type="Proteomes" id="UP000238937"/>
    </source>
</evidence>
<feature type="active site" evidence="1">
    <location>
        <position position="55"/>
    </location>
</feature>
<dbReference type="Pfam" id="PF01739">
    <property type="entry name" value="CheR"/>
    <property type="match status" value="1"/>
</dbReference>
<dbReference type="PRINTS" id="PR00996">
    <property type="entry name" value="CHERMTFRASE"/>
</dbReference>
<evidence type="ECO:0000259" key="3">
    <source>
        <dbReference type="PROSITE" id="PS50113"/>
    </source>
</evidence>
<dbReference type="Gene3D" id="3.40.50.180">
    <property type="entry name" value="Methylesterase CheB, C-terminal domain"/>
    <property type="match status" value="1"/>
</dbReference>
<dbReference type="SUPFAM" id="SSF52738">
    <property type="entry name" value="Methylesterase CheB, C-terminal domain"/>
    <property type="match status" value="1"/>
</dbReference>
<evidence type="ECO:0000259" key="4">
    <source>
        <dbReference type="PROSITE" id="PS50122"/>
    </source>
</evidence>
<dbReference type="InterPro" id="IPR029063">
    <property type="entry name" value="SAM-dependent_MTases_sf"/>
</dbReference>